<protein>
    <recommendedName>
        <fullName evidence="3">Heparin-sulfate lyase N-terminal domain-containing protein</fullName>
    </recommendedName>
</protein>
<dbReference type="RefSeq" id="WP_213404087.1">
    <property type="nucleotide sequence ID" value="NZ_JAGIBT010000006.1"/>
</dbReference>
<dbReference type="InterPro" id="IPR008929">
    <property type="entry name" value="Chondroitin_lyas"/>
</dbReference>
<dbReference type="Gene3D" id="1.50.10.100">
    <property type="entry name" value="Chondroitin AC/alginate lyase"/>
    <property type="match status" value="1"/>
</dbReference>
<dbReference type="EMBL" id="JAGIBU010000005">
    <property type="protein sequence ID" value="MBS7824937.1"/>
    <property type="molecule type" value="Genomic_DNA"/>
</dbReference>
<name>A0AB35C171_9GAMM</name>
<evidence type="ECO:0008006" key="3">
    <source>
        <dbReference type="Google" id="ProtNLM"/>
    </source>
</evidence>
<evidence type="ECO:0000313" key="2">
    <source>
        <dbReference type="Proteomes" id="UP000680020"/>
    </source>
</evidence>
<gene>
    <name evidence="1" type="ORF">J7561_06935</name>
</gene>
<dbReference type="Proteomes" id="UP000680020">
    <property type="component" value="Unassembled WGS sequence"/>
</dbReference>
<dbReference type="Gene3D" id="2.70.98.70">
    <property type="match status" value="1"/>
</dbReference>
<organism evidence="1 2">
    <name type="scientific">Wohlfahrtiimonas chitiniclastica</name>
    <dbReference type="NCBI Taxonomy" id="400946"/>
    <lineage>
        <taxon>Bacteria</taxon>
        <taxon>Pseudomonadati</taxon>
        <taxon>Pseudomonadota</taxon>
        <taxon>Gammaproteobacteria</taxon>
        <taxon>Cardiobacteriales</taxon>
        <taxon>Ignatzschineriaceae</taxon>
        <taxon>Wohlfahrtiimonas</taxon>
    </lineage>
</organism>
<evidence type="ECO:0000313" key="1">
    <source>
        <dbReference type="EMBL" id="MBS7824937.1"/>
    </source>
</evidence>
<proteinExistence type="predicted"/>
<reference evidence="1" key="1">
    <citation type="submission" date="2021-03" db="EMBL/GenBank/DDBJ databases">
        <title>Identification and antibiotic profiling of Wohlfahrtiimonas chitiniclastica, an underestimated human pathogen.</title>
        <authorList>
            <person name="Kopf A."/>
            <person name="Bunk B."/>
            <person name="Coldewey S."/>
            <person name="Gunzer F."/>
            <person name="Riedel T."/>
            <person name="Schroettner P."/>
        </authorList>
    </citation>
    <scope>NUCLEOTIDE SEQUENCE</scope>
    <source>
        <strain evidence="1">DSM 100917</strain>
    </source>
</reference>
<comment type="caution">
    <text evidence="1">The sequence shown here is derived from an EMBL/GenBank/DDBJ whole genome shotgun (WGS) entry which is preliminary data.</text>
</comment>
<dbReference type="AlphaFoldDB" id="A0AB35C171"/>
<accession>A0AB35C171</accession>
<sequence length="510" mass="59117">MFKTYLKNFSEPSIKSWKINEDQVLISPIKNQYIDIHKLNWSDVSSYSHSEILWFYSLGALVKSAIDLLDVDISEQLQEFHDFQVSPDGKYLYDIKFNHSYDHCMAVRVRYLCLLLAHRHAEIDLVYKIIQTDLDWFLSIDSVPKNNHGMMVCISVLHACVFLEETLKRQQLIEKASKILIGILSSVVPDNYYVYENTIGYHEFYVKSLKNIHVFLLEYNLCESLTCYVESLLEHLEHLEHTLYQLVYPDGGLPPVGQCGSYPTKYQSIAGRFVYNPQGFFVFKDMENYLSFICGFASTIHKQIDDTSILLKIGEETVFLDCGLGSYDHRDSKAKVINGQRGHSGAFFKKFDHWSMWEFFSSKKIDILEMSLAESNSNIIGKKTYKDKDYKYNVSRELAIRNFYDFSIIDTFETDDLFAFPVSRFILPEDVKISCLNNILLICYKTLQVKISIKDEFNYSIIPSCEAIENMSAAFISSAYGVYHNAITLELMPRVSNILHMDILIEKTKE</sequence>